<evidence type="ECO:0000256" key="1">
    <source>
        <dbReference type="SAM" id="MobiDB-lite"/>
    </source>
</evidence>
<reference evidence="2 3" key="1">
    <citation type="submission" date="2016-06" db="EMBL/GenBank/DDBJ databases">
        <title>Evolution of pathogenesis and genome organization in the Tremellales.</title>
        <authorList>
            <person name="Cuomo C."/>
            <person name="Litvintseva A."/>
            <person name="Heitman J."/>
            <person name="Chen Y."/>
            <person name="Sun S."/>
            <person name="Springer D."/>
            <person name="Dromer F."/>
            <person name="Young S."/>
            <person name="Zeng Q."/>
            <person name="Chapman S."/>
            <person name="Gujja S."/>
            <person name="Saif S."/>
            <person name="Birren B."/>
        </authorList>
    </citation>
    <scope>NUCLEOTIDE SEQUENCE [LARGE SCALE GENOMIC DNA]</scope>
    <source>
        <strain evidence="2 3">ATCC 28783</strain>
    </source>
</reference>
<dbReference type="VEuPathDB" id="FungiDB:TREMEDRAFT_64346"/>
<feature type="compositionally biased region" description="Acidic residues" evidence="1">
    <location>
        <begin position="292"/>
        <end position="303"/>
    </location>
</feature>
<organism evidence="2 3">
    <name type="scientific">Tremella mesenterica</name>
    <name type="common">Jelly fungus</name>
    <dbReference type="NCBI Taxonomy" id="5217"/>
    <lineage>
        <taxon>Eukaryota</taxon>
        <taxon>Fungi</taxon>
        <taxon>Dikarya</taxon>
        <taxon>Basidiomycota</taxon>
        <taxon>Agaricomycotina</taxon>
        <taxon>Tremellomycetes</taxon>
        <taxon>Tremellales</taxon>
        <taxon>Tremellaceae</taxon>
        <taxon>Tremella</taxon>
    </lineage>
</organism>
<feature type="compositionally biased region" description="Polar residues" evidence="1">
    <location>
        <begin position="305"/>
        <end position="314"/>
    </location>
</feature>
<sequence>MTSSIKAKNASMSNSTLGSTFSNASLDLEFLESSIWLFIPQIPQDDQEADALAKFRSACLGEELQPSIARLPDTLQIYVPEAEDLIDTVSKMMKFPCIINSGEEFSSRIRTYLAEAGIDTSEGDPQGRGEQILLQYQRLMKGGQKELQDLSARISVTHIFDRTAAKEVTSTQNPESTAKPSHPSEDTQLISKQKQPPLEIVQDHMLKHSPQEDKVCLQWEGVLEETKLSSVKMLYGIPDSWYVEAEPIPLVLNLPIGETSSSASLNDAAGSLGEDTSGTNSPPPTEETVYVETDEEVTDDEEGSVGSNETVVPT</sequence>
<dbReference type="Proteomes" id="UP000289152">
    <property type="component" value="Unassembled WGS sequence"/>
</dbReference>
<dbReference type="AlphaFoldDB" id="A0A4Q1BHY4"/>
<gene>
    <name evidence="2" type="ORF">M231_05469</name>
</gene>
<comment type="caution">
    <text evidence="2">The sequence shown here is derived from an EMBL/GenBank/DDBJ whole genome shotgun (WGS) entry which is preliminary data.</text>
</comment>
<accession>A0A4Q1BHY4</accession>
<evidence type="ECO:0000313" key="2">
    <source>
        <dbReference type="EMBL" id="RXK37248.1"/>
    </source>
</evidence>
<protein>
    <submittedName>
        <fullName evidence="2">Uncharacterized protein</fullName>
    </submittedName>
</protein>
<dbReference type="EMBL" id="SDIL01000073">
    <property type="protein sequence ID" value="RXK37248.1"/>
    <property type="molecule type" value="Genomic_DNA"/>
</dbReference>
<proteinExistence type="predicted"/>
<dbReference type="InParanoid" id="A0A4Q1BHY4"/>
<feature type="region of interest" description="Disordered" evidence="1">
    <location>
        <begin position="165"/>
        <end position="187"/>
    </location>
</feature>
<feature type="compositionally biased region" description="Polar residues" evidence="1">
    <location>
        <begin position="168"/>
        <end position="179"/>
    </location>
</feature>
<keyword evidence="3" id="KW-1185">Reference proteome</keyword>
<name>A0A4Q1BHY4_TREME</name>
<feature type="region of interest" description="Disordered" evidence="1">
    <location>
        <begin position="262"/>
        <end position="314"/>
    </location>
</feature>
<evidence type="ECO:0000313" key="3">
    <source>
        <dbReference type="Proteomes" id="UP000289152"/>
    </source>
</evidence>